<organism evidence="4 5">
    <name type="scientific">Armadillidium nasatum</name>
    <dbReference type="NCBI Taxonomy" id="96803"/>
    <lineage>
        <taxon>Eukaryota</taxon>
        <taxon>Metazoa</taxon>
        <taxon>Ecdysozoa</taxon>
        <taxon>Arthropoda</taxon>
        <taxon>Crustacea</taxon>
        <taxon>Multicrustacea</taxon>
        <taxon>Malacostraca</taxon>
        <taxon>Eumalacostraca</taxon>
        <taxon>Peracarida</taxon>
        <taxon>Isopoda</taxon>
        <taxon>Oniscidea</taxon>
        <taxon>Crinocheta</taxon>
        <taxon>Armadillidiidae</taxon>
        <taxon>Armadillidium</taxon>
    </lineage>
</organism>
<dbReference type="Pfam" id="PF00043">
    <property type="entry name" value="GST_C"/>
    <property type="match status" value="1"/>
</dbReference>
<dbReference type="Proteomes" id="UP000326759">
    <property type="component" value="Unassembled WGS sequence"/>
</dbReference>
<dbReference type="SFLD" id="SFLDG00358">
    <property type="entry name" value="Main_(cytGST)"/>
    <property type="match status" value="2"/>
</dbReference>
<feature type="domain" description="GST N-terminal" evidence="2">
    <location>
        <begin position="186"/>
        <end position="267"/>
    </location>
</feature>
<evidence type="ECO:0000313" key="5">
    <source>
        <dbReference type="Proteomes" id="UP000326759"/>
    </source>
</evidence>
<dbReference type="AlphaFoldDB" id="A0A5N5TCH5"/>
<protein>
    <submittedName>
        <fullName evidence="4">Glutathione S-transferase 1, isoform C</fullName>
    </submittedName>
</protein>
<sequence>MDLYYFNMSPPCRAVGLCAKTLGISLNKVILLLTGEHLKPEFLAINPQHCIPTLVDGDLKLWESRAICTYLASKYGKDDSLYPNNPDKRVLIDRLLYFDMGVLFHRFRNYFTNPLVKGGAPDDSALESTHEALKWFNDYYLDGHDFCVGNNLTVADFSLVATVSSIIESGIDMSKYPNITEWVKRFTMDLYYFNWSPPCRAVGLIAKTLGISLNKKVTLLFSGEHLKPEFLAINPQHSIPTLVDGDLKLWESRAICTYLASKYGKDDSLYPNNPDKRVLIDRLLYFDMGVLFQRFWNYY</sequence>
<dbReference type="CDD" id="cd03177">
    <property type="entry name" value="GST_C_Delta_Epsilon"/>
    <property type="match status" value="1"/>
</dbReference>
<evidence type="ECO:0000313" key="4">
    <source>
        <dbReference type="EMBL" id="KAB7504222.1"/>
    </source>
</evidence>
<comment type="subunit">
    <text evidence="1">Homodimer.</text>
</comment>
<dbReference type="FunFam" id="1.20.1050.10:FF:000007">
    <property type="entry name" value="Glutathione S-transferase 1-1"/>
    <property type="match status" value="1"/>
</dbReference>
<feature type="domain" description="GST N-terminal" evidence="2">
    <location>
        <begin position="1"/>
        <end position="79"/>
    </location>
</feature>
<dbReference type="Gene3D" id="3.40.30.10">
    <property type="entry name" value="Glutaredoxin"/>
    <property type="match status" value="2"/>
</dbReference>
<evidence type="ECO:0000256" key="1">
    <source>
        <dbReference type="ARBA" id="ARBA00011738"/>
    </source>
</evidence>
<dbReference type="OrthoDB" id="2309723at2759"/>
<dbReference type="Pfam" id="PF13417">
    <property type="entry name" value="GST_N_3"/>
    <property type="match status" value="2"/>
</dbReference>
<evidence type="ECO:0000259" key="3">
    <source>
        <dbReference type="PROSITE" id="PS50405"/>
    </source>
</evidence>
<dbReference type="SUPFAM" id="SSF52833">
    <property type="entry name" value="Thioredoxin-like"/>
    <property type="match status" value="2"/>
</dbReference>
<dbReference type="FunFam" id="3.40.30.10:FF:000034">
    <property type="entry name" value="glutathione S-transferase 1"/>
    <property type="match status" value="2"/>
</dbReference>
<feature type="non-terminal residue" evidence="4">
    <location>
        <position position="299"/>
    </location>
</feature>
<feature type="domain" description="GST C-terminal" evidence="3">
    <location>
        <begin position="85"/>
        <end position="209"/>
    </location>
</feature>
<dbReference type="PANTHER" id="PTHR43969">
    <property type="entry name" value="GLUTATHIONE S TRANSFERASE D10, ISOFORM A-RELATED"/>
    <property type="match status" value="1"/>
</dbReference>
<dbReference type="InterPro" id="IPR004045">
    <property type="entry name" value="Glutathione_S-Trfase_N"/>
</dbReference>
<dbReference type="PANTHER" id="PTHR43969:SF9">
    <property type="entry name" value="GLUTATHIONE S TRANSFERASE D10, ISOFORM A-RELATED"/>
    <property type="match status" value="1"/>
</dbReference>
<name>A0A5N5TCH5_9CRUS</name>
<reference evidence="4 5" key="1">
    <citation type="journal article" date="2019" name="PLoS Biol.">
        <title>Sex chromosomes control vertical transmission of feminizing Wolbachia symbionts in an isopod.</title>
        <authorList>
            <person name="Becking T."/>
            <person name="Chebbi M.A."/>
            <person name="Giraud I."/>
            <person name="Moumen B."/>
            <person name="Laverre T."/>
            <person name="Caubet Y."/>
            <person name="Peccoud J."/>
            <person name="Gilbert C."/>
            <person name="Cordaux R."/>
        </authorList>
    </citation>
    <scope>NUCLEOTIDE SEQUENCE [LARGE SCALE GENOMIC DNA]</scope>
    <source>
        <strain evidence="4">ANa2</strain>
        <tissue evidence="4">Whole body excluding digestive tract and cuticle</tissue>
    </source>
</reference>
<dbReference type="SUPFAM" id="SSF47616">
    <property type="entry name" value="GST C-terminal domain-like"/>
    <property type="match status" value="2"/>
</dbReference>
<evidence type="ECO:0000259" key="2">
    <source>
        <dbReference type="PROSITE" id="PS50404"/>
    </source>
</evidence>
<dbReference type="InterPro" id="IPR040079">
    <property type="entry name" value="Glutathione_S-Trfase"/>
</dbReference>
<dbReference type="Gene3D" id="1.20.1050.10">
    <property type="match status" value="2"/>
</dbReference>
<dbReference type="SFLD" id="SFLDG01153">
    <property type="entry name" value="Main.4:_Theta-like"/>
    <property type="match status" value="1"/>
</dbReference>
<gene>
    <name evidence="4" type="primary">GstD1_0</name>
    <name evidence="4" type="ORF">Anas_09052</name>
</gene>
<comment type="caution">
    <text evidence="4">The sequence shown here is derived from an EMBL/GenBank/DDBJ whole genome shotgun (WGS) entry which is preliminary data.</text>
</comment>
<dbReference type="GO" id="GO:0006749">
    <property type="term" value="P:glutathione metabolic process"/>
    <property type="evidence" value="ECO:0007669"/>
    <property type="project" value="TreeGrafter"/>
</dbReference>
<dbReference type="InterPro" id="IPR036249">
    <property type="entry name" value="Thioredoxin-like_sf"/>
</dbReference>
<dbReference type="InterPro" id="IPR036282">
    <property type="entry name" value="Glutathione-S-Trfase_C_sf"/>
</dbReference>
<dbReference type="InterPro" id="IPR004046">
    <property type="entry name" value="GST_C"/>
</dbReference>
<dbReference type="PROSITE" id="PS50404">
    <property type="entry name" value="GST_NTER"/>
    <property type="match status" value="2"/>
</dbReference>
<keyword evidence="5" id="KW-1185">Reference proteome</keyword>
<dbReference type="CDD" id="cd03045">
    <property type="entry name" value="GST_N_Delta_Epsilon"/>
    <property type="match status" value="2"/>
</dbReference>
<dbReference type="SFLD" id="SFLDS00019">
    <property type="entry name" value="Glutathione_Transferase_(cytos"/>
    <property type="match status" value="2"/>
</dbReference>
<dbReference type="InterPro" id="IPR010987">
    <property type="entry name" value="Glutathione-S-Trfase_C-like"/>
</dbReference>
<accession>A0A5N5TCH5</accession>
<dbReference type="GO" id="GO:0004364">
    <property type="term" value="F:glutathione transferase activity"/>
    <property type="evidence" value="ECO:0007669"/>
    <property type="project" value="TreeGrafter"/>
</dbReference>
<dbReference type="EMBL" id="SEYY01003550">
    <property type="protein sequence ID" value="KAB7504222.1"/>
    <property type="molecule type" value="Genomic_DNA"/>
</dbReference>
<dbReference type="PROSITE" id="PS50405">
    <property type="entry name" value="GST_CTER"/>
    <property type="match status" value="1"/>
</dbReference>
<keyword evidence="4" id="KW-0808">Transferase</keyword>
<proteinExistence type="predicted"/>